<sequence>MSFLARIGHSIVKNSIFSCPIRSISVTKQLNLKELREHKEGTSLVIEGVTVPSPRTQLLVRAENIKELAHNVENCNTCYMCALNLDVKHTDVLILSQFVRSDGCMLPRRITKLCLRQQKKIGKMVTMAQKAGLMINLTPSYCKKDPKKRFGPKKFNTYFDEKTIFMKYIPKPTDKFKR</sequence>
<protein>
    <recommendedName>
        <fullName evidence="7">Large ribosomal subunit protein mL66</fullName>
    </recommendedName>
</protein>
<evidence type="ECO:0000256" key="5">
    <source>
        <dbReference type="ARBA" id="ARBA00023274"/>
    </source>
</evidence>
<evidence type="ECO:0000256" key="4">
    <source>
        <dbReference type="ARBA" id="ARBA00023128"/>
    </source>
</evidence>
<keyword evidence="2" id="KW-0809">Transit peptide</keyword>
<dbReference type="GO" id="GO:0003735">
    <property type="term" value="F:structural constituent of ribosome"/>
    <property type="evidence" value="ECO:0007669"/>
    <property type="project" value="InterPro"/>
</dbReference>
<dbReference type="AlphaFoldDB" id="A0A8J9U7M6"/>
<gene>
    <name evidence="8" type="ORF">BINO364_LOCUS2275</name>
</gene>
<proteinExistence type="inferred from homology"/>
<evidence type="ECO:0000256" key="6">
    <source>
        <dbReference type="ARBA" id="ARBA00061060"/>
    </source>
</evidence>
<evidence type="ECO:0000256" key="3">
    <source>
        <dbReference type="ARBA" id="ARBA00022980"/>
    </source>
</evidence>
<reference evidence="8" key="1">
    <citation type="submission" date="2021-12" db="EMBL/GenBank/DDBJ databases">
        <authorList>
            <person name="Martin H S."/>
        </authorList>
    </citation>
    <scope>NUCLEOTIDE SEQUENCE</scope>
</reference>
<dbReference type="GO" id="GO:0070181">
    <property type="term" value="F:small ribosomal subunit rRNA binding"/>
    <property type="evidence" value="ECO:0007669"/>
    <property type="project" value="TreeGrafter"/>
</dbReference>
<dbReference type="GO" id="GO:0032543">
    <property type="term" value="P:mitochondrial translation"/>
    <property type="evidence" value="ECO:0007669"/>
    <property type="project" value="TreeGrafter"/>
</dbReference>
<name>A0A8J9U7M6_9NEOP</name>
<dbReference type="Pfam" id="PF01084">
    <property type="entry name" value="Ribosomal_S18"/>
    <property type="match status" value="1"/>
</dbReference>
<comment type="subcellular location">
    <subcellularLocation>
        <location evidence="1">Mitochondrion</location>
    </subcellularLocation>
</comment>
<feature type="non-terminal residue" evidence="8">
    <location>
        <position position="178"/>
    </location>
</feature>
<dbReference type="GO" id="GO:0005763">
    <property type="term" value="C:mitochondrial small ribosomal subunit"/>
    <property type="evidence" value="ECO:0007669"/>
    <property type="project" value="TreeGrafter"/>
</dbReference>
<dbReference type="Proteomes" id="UP000838878">
    <property type="component" value="Chromosome 10"/>
</dbReference>
<keyword evidence="9" id="KW-1185">Reference proteome</keyword>
<evidence type="ECO:0000313" key="9">
    <source>
        <dbReference type="Proteomes" id="UP000838878"/>
    </source>
</evidence>
<dbReference type="GO" id="GO:0005743">
    <property type="term" value="C:mitochondrial inner membrane"/>
    <property type="evidence" value="ECO:0007669"/>
    <property type="project" value="UniProtKB-ARBA"/>
</dbReference>
<dbReference type="PANTHER" id="PTHR13479:SF66">
    <property type="entry name" value="LARGE RIBOSOMAL SUBUNIT PROTEIN ML66"/>
    <property type="match status" value="1"/>
</dbReference>
<evidence type="ECO:0000256" key="1">
    <source>
        <dbReference type="ARBA" id="ARBA00004173"/>
    </source>
</evidence>
<evidence type="ECO:0000256" key="7">
    <source>
        <dbReference type="ARBA" id="ARBA00071652"/>
    </source>
</evidence>
<evidence type="ECO:0000256" key="2">
    <source>
        <dbReference type="ARBA" id="ARBA00022946"/>
    </source>
</evidence>
<dbReference type="EMBL" id="OV170230">
    <property type="protein sequence ID" value="CAH0715341.1"/>
    <property type="molecule type" value="Genomic_DNA"/>
</dbReference>
<keyword evidence="5" id="KW-0687">Ribonucleoprotein</keyword>
<comment type="similarity">
    <text evidence="6">Belongs to the bacterial ribosomal protein bS18 family. Mitochondrion-specific ribosomal protein mL66 subfamily.</text>
</comment>
<evidence type="ECO:0000313" key="8">
    <source>
        <dbReference type="EMBL" id="CAH0715341.1"/>
    </source>
</evidence>
<dbReference type="Gene3D" id="4.10.640.10">
    <property type="entry name" value="Ribosomal protein S18"/>
    <property type="match status" value="1"/>
</dbReference>
<dbReference type="FunFam" id="4.10.640.10:FF:000011">
    <property type="entry name" value="28S ribosomal protein S18a, mitochondrial"/>
    <property type="match status" value="1"/>
</dbReference>
<dbReference type="OrthoDB" id="10054543at2759"/>
<dbReference type="InterPro" id="IPR036870">
    <property type="entry name" value="Ribosomal_bS18_sf"/>
</dbReference>
<keyword evidence="4" id="KW-0496">Mitochondrion</keyword>
<keyword evidence="3" id="KW-0689">Ribosomal protein</keyword>
<dbReference type="SUPFAM" id="SSF46911">
    <property type="entry name" value="Ribosomal protein S18"/>
    <property type="match status" value="1"/>
</dbReference>
<dbReference type="InterPro" id="IPR001648">
    <property type="entry name" value="Ribosomal_bS18"/>
</dbReference>
<dbReference type="PANTHER" id="PTHR13479">
    <property type="entry name" value="30S RIBOSOMAL PROTEIN S18"/>
    <property type="match status" value="1"/>
</dbReference>
<organism evidence="8 9">
    <name type="scientific">Brenthis ino</name>
    <name type="common">lesser marbled fritillary</name>
    <dbReference type="NCBI Taxonomy" id="405034"/>
    <lineage>
        <taxon>Eukaryota</taxon>
        <taxon>Metazoa</taxon>
        <taxon>Ecdysozoa</taxon>
        <taxon>Arthropoda</taxon>
        <taxon>Hexapoda</taxon>
        <taxon>Insecta</taxon>
        <taxon>Pterygota</taxon>
        <taxon>Neoptera</taxon>
        <taxon>Endopterygota</taxon>
        <taxon>Lepidoptera</taxon>
        <taxon>Glossata</taxon>
        <taxon>Ditrysia</taxon>
        <taxon>Papilionoidea</taxon>
        <taxon>Nymphalidae</taxon>
        <taxon>Heliconiinae</taxon>
        <taxon>Argynnini</taxon>
        <taxon>Brenthis</taxon>
    </lineage>
</organism>
<accession>A0A8J9U7M6</accession>